<dbReference type="PATRIC" id="fig|46429.4.peg.385"/>
<evidence type="ECO:0000313" key="4">
    <source>
        <dbReference type="Proteomes" id="UP000028411"/>
    </source>
</evidence>
<evidence type="ECO:0000313" key="3">
    <source>
        <dbReference type="EMBL" id="KEQ55224.1"/>
    </source>
</evidence>
<dbReference type="EMBL" id="JFHR01000002">
    <property type="protein sequence ID" value="KEQ55224.1"/>
    <property type="molecule type" value="Genomic_DNA"/>
</dbReference>
<comment type="caution">
    <text evidence="3">The sequence shown here is derived from an EMBL/GenBank/DDBJ whole genome shotgun (WGS) entry which is preliminary data.</text>
</comment>
<name>A0A081RJ51_SPHCR</name>
<dbReference type="PROSITE" id="PS51707">
    <property type="entry name" value="CYTH"/>
    <property type="match status" value="1"/>
</dbReference>
<dbReference type="PANTHER" id="PTHR40114:SF1">
    <property type="entry name" value="SLR0698 PROTEIN"/>
    <property type="match status" value="1"/>
</dbReference>
<evidence type="ECO:0000259" key="2">
    <source>
        <dbReference type="PROSITE" id="PS51707"/>
    </source>
</evidence>
<dbReference type="SMART" id="SM01118">
    <property type="entry name" value="CYTH"/>
    <property type="match status" value="1"/>
</dbReference>
<dbReference type="PIRSF" id="PIRSF016487">
    <property type="entry name" value="CYTH_UCP016487"/>
    <property type="match status" value="1"/>
</dbReference>
<dbReference type="RefSeq" id="WP_037446672.1">
    <property type="nucleotide sequence ID" value="NZ_JFHR01000002.1"/>
</dbReference>
<dbReference type="InterPro" id="IPR023577">
    <property type="entry name" value="CYTH_domain"/>
</dbReference>
<dbReference type="InterPro" id="IPR033469">
    <property type="entry name" value="CYTH-like_dom_sf"/>
</dbReference>
<dbReference type="AlphaFoldDB" id="A0A081RJ51"/>
<dbReference type="OrthoDB" id="9805588at2"/>
<organism evidence="3 4">
    <name type="scientific">Sphingobium chlorophenolicum</name>
    <dbReference type="NCBI Taxonomy" id="46429"/>
    <lineage>
        <taxon>Bacteria</taxon>
        <taxon>Pseudomonadati</taxon>
        <taxon>Pseudomonadota</taxon>
        <taxon>Alphaproteobacteria</taxon>
        <taxon>Sphingomonadales</taxon>
        <taxon>Sphingomonadaceae</taxon>
        <taxon>Sphingobium</taxon>
    </lineage>
</organism>
<dbReference type="Gene3D" id="2.40.320.10">
    <property type="entry name" value="Hypothetical Protein Pfu-838710-001"/>
    <property type="match status" value="1"/>
</dbReference>
<accession>A0A081RJ51</accession>
<feature type="domain" description="CYTH" evidence="2">
    <location>
        <begin position="2"/>
        <end position="149"/>
    </location>
</feature>
<dbReference type="InterPro" id="IPR012042">
    <property type="entry name" value="NeuTTM/CthTTM-like"/>
</dbReference>
<evidence type="ECO:0000256" key="1">
    <source>
        <dbReference type="PIRSR" id="PIRSR016487-1"/>
    </source>
</evidence>
<dbReference type="PANTHER" id="PTHR40114">
    <property type="entry name" value="SLR0698 PROTEIN"/>
    <property type="match status" value="1"/>
</dbReference>
<dbReference type="eggNOG" id="COG2954">
    <property type="taxonomic scope" value="Bacteria"/>
</dbReference>
<feature type="active site" description="Proton acceptor" evidence="1">
    <location>
        <position position="30"/>
    </location>
</feature>
<dbReference type="CDD" id="cd07891">
    <property type="entry name" value="CYTH-like_CthTTM-like_1"/>
    <property type="match status" value="1"/>
</dbReference>
<dbReference type="SUPFAM" id="SSF55154">
    <property type="entry name" value="CYTH-like phosphatases"/>
    <property type="match status" value="1"/>
</dbReference>
<dbReference type="Pfam" id="PF01928">
    <property type="entry name" value="CYTH"/>
    <property type="match status" value="1"/>
</dbReference>
<gene>
    <name evidence="3" type="ORF">BV95_00387</name>
</gene>
<proteinExistence type="predicted"/>
<protein>
    <submittedName>
        <fullName evidence="3">Adenylate cyclase</fullName>
    </submittedName>
</protein>
<dbReference type="Proteomes" id="UP000028411">
    <property type="component" value="Unassembled WGS sequence"/>
</dbReference>
<reference evidence="3 4" key="1">
    <citation type="submission" date="2014-02" db="EMBL/GenBank/DDBJ databases">
        <title>Whole genome sequence of Sphingobium chlorophenolicum NBRC 16172.</title>
        <authorList>
            <person name="Gan H.M."/>
            <person name="Gan H.Y."/>
            <person name="Chew T.H."/>
            <person name="Savka M.A."/>
        </authorList>
    </citation>
    <scope>NUCLEOTIDE SEQUENCE [LARGE SCALE GENOMIC DNA]</scope>
    <source>
        <strain evidence="3 4">NBRC 16172</strain>
    </source>
</reference>
<sequence length="157" mass="17357">MAVEIERKFLVISDGWRAGADAGRILRQGYVAHDGDASVRVRLSGDEAWLTVKSGRTGLVRDEFEYAIPAADAAEMLDRLCADRVVGKTRYRVPYDGKIWEVDVFAGAVEGLILAEVEMHSVDERFDLPDWVGGEVTNDPRFRNSAIALLPGFETAD</sequence>